<dbReference type="AlphaFoldDB" id="A0A445MVU6"/>
<organism evidence="1">
    <name type="scientific">uncultured Desulfobacterium sp</name>
    <dbReference type="NCBI Taxonomy" id="201089"/>
    <lineage>
        <taxon>Bacteria</taxon>
        <taxon>Pseudomonadati</taxon>
        <taxon>Thermodesulfobacteriota</taxon>
        <taxon>Desulfobacteria</taxon>
        <taxon>Desulfobacterales</taxon>
        <taxon>Desulfobacteriaceae</taxon>
        <taxon>Desulfobacterium</taxon>
        <taxon>environmental samples</taxon>
    </lineage>
</organism>
<protein>
    <submittedName>
        <fullName evidence="1">Uncharacterized protein</fullName>
    </submittedName>
</protein>
<reference evidence="1" key="1">
    <citation type="submission" date="2018-01" db="EMBL/GenBank/DDBJ databases">
        <authorList>
            <person name="Regsiter A."/>
            <person name="William W."/>
        </authorList>
    </citation>
    <scope>NUCLEOTIDE SEQUENCE</scope>
    <source>
        <strain evidence="1">TRIP AH-1</strain>
    </source>
</reference>
<evidence type="ECO:0000313" key="1">
    <source>
        <dbReference type="EMBL" id="SPD73654.1"/>
    </source>
</evidence>
<proteinExistence type="predicted"/>
<gene>
    <name evidence="1" type="ORF">PITCH_A1910060</name>
</gene>
<sequence>MNARTIIDWGGQKILRVDKSPEFATPQEVRERAGRGGGSF</sequence>
<dbReference type="EMBL" id="OJIN01000103">
    <property type="protein sequence ID" value="SPD73654.1"/>
    <property type="molecule type" value="Genomic_DNA"/>
</dbReference>
<name>A0A445MVU6_9BACT</name>
<accession>A0A445MVU6</accession>